<name>A0AB35U5Q5_9FIRM</name>
<dbReference type="SUPFAM" id="SSF53756">
    <property type="entry name" value="UDP-Glycosyltransferase/glycogen phosphorylase"/>
    <property type="match status" value="1"/>
</dbReference>
<organism evidence="1 2">
    <name type="scientific">Grylomicrobium aquisgranensis</name>
    <dbReference type="NCBI Taxonomy" id="2926318"/>
    <lineage>
        <taxon>Bacteria</taxon>
        <taxon>Bacillati</taxon>
        <taxon>Bacillota</taxon>
        <taxon>Erysipelotrichia</taxon>
        <taxon>Erysipelotrichales</taxon>
        <taxon>Erysipelotrichaceae</taxon>
        <taxon>Grylomicrobium</taxon>
    </lineage>
</organism>
<evidence type="ECO:0000313" key="2">
    <source>
        <dbReference type="Proteomes" id="UP001286174"/>
    </source>
</evidence>
<dbReference type="Gene3D" id="3.40.50.2000">
    <property type="entry name" value="Glycogen Phosphorylase B"/>
    <property type="match status" value="2"/>
</dbReference>
<reference evidence="1 2" key="1">
    <citation type="submission" date="2022-03" db="EMBL/GenBank/DDBJ databases">
        <title>Novel taxa within the pig intestine.</title>
        <authorList>
            <person name="Wylensek D."/>
            <person name="Bishof K."/>
            <person name="Afrizal A."/>
            <person name="Clavel T."/>
        </authorList>
    </citation>
    <scope>NUCLEOTIDE SEQUENCE [LARGE SCALE GENOMIC DNA]</scope>
    <source>
        <strain evidence="1 2">CLA-KB-P133</strain>
    </source>
</reference>
<dbReference type="EMBL" id="JALBUR010000020">
    <property type="protein sequence ID" value="MDX8420041.1"/>
    <property type="molecule type" value="Genomic_DNA"/>
</dbReference>
<keyword evidence="2" id="KW-1185">Reference proteome</keyword>
<proteinExistence type="predicted"/>
<comment type="caution">
    <text evidence="1">The sequence shown here is derived from an EMBL/GenBank/DDBJ whole genome shotgun (WGS) entry which is preliminary data.</text>
</comment>
<dbReference type="RefSeq" id="WP_370596282.1">
    <property type="nucleotide sequence ID" value="NZ_JALBUR010000020.1"/>
</dbReference>
<dbReference type="Proteomes" id="UP001286174">
    <property type="component" value="Unassembled WGS sequence"/>
</dbReference>
<evidence type="ECO:0000313" key="1">
    <source>
        <dbReference type="EMBL" id="MDX8420041.1"/>
    </source>
</evidence>
<dbReference type="AlphaFoldDB" id="A0AB35U5Q5"/>
<dbReference type="PANTHER" id="PTHR12526:SF634">
    <property type="entry name" value="BLL3361 PROTEIN"/>
    <property type="match status" value="1"/>
</dbReference>
<dbReference type="PANTHER" id="PTHR12526">
    <property type="entry name" value="GLYCOSYLTRANSFERASE"/>
    <property type="match status" value="1"/>
</dbReference>
<gene>
    <name evidence="1" type="ORF">MOZ60_08020</name>
</gene>
<dbReference type="Pfam" id="PF13692">
    <property type="entry name" value="Glyco_trans_1_4"/>
    <property type="match status" value="1"/>
</dbReference>
<protein>
    <submittedName>
        <fullName evidence="1">Glycosyltransferase family 4 protein</fullName>
    </submittedName>
</protein>
<dbReference type="CDD" id="cd03801">
    <property type="entry name" value="GT4_PimA-like"/>
    <property type="match status" value="1"/>
</dbReference>
<sequence length="256" mass="28834">MDFGRDESDLSFKRRLKNRVKQIAYKHAVSGCKMIGVSEAVYEDLCQIRGSKAENYLVRNAISTERLDVPSVNALSLDPAHDVVIFGTHFERKGVDIALRAVMKAGNGLHLVVLTHRESDAVEKLNALSADWQSYARVCHVVEDITDVYNYALCFISPSRSEAFGYAVVEAAYCNTQVIASDIPGQNSMKCVPGIQWVKPEDADDLARALSNCYQIHQNLPMELQKQKTVQREYIRDNFGVDRWCTEILKVYGLLK</sequence>
<accession>A0AB35U5Q5</accession>